<evidence type="ECO:0000313" key="1">
    <source>
        <dbReference type="EMBL" id="SCZ71498.1"/>
    </source>
</evidence>
<reference evidence="1 2" key="1">
    <citation type="submission" date="2016-10" db="EMBL/GenBank/DDBJ databases">
        <authorList>
            <person name="de Groot N.N."/>
        </authorList>
    </citation>
    <scope>NUCLEOTIDE SEQUENCE [LARGE SCALE GENOMIC DNA]</scope>
    <source>
        <strain evidence="1 2">U95</strain>
    </source>
</reference>
<dbReference type="STRING" id="1156985.SAMN04488118_11233"/>
<dbReference type="Proteomes" id="UP000198767">
    <property type="component" value="Unassembled WGS sequence"/>
</dbReference>
<accession>A0A1G5RCA7</accession>
<name>A0A1G5RCA7_9RHOB</name>
<proteinExistence type="predicted"/>
<evidence type="ECO:0000313" key="2">
    <source>
        <dbReference type="Proteomes" id="UP000198767"/>
    </source>
</evidence>
<organism evidence="1 2">
    <name type="scientific">Epibacterium ulvae</name>
    <dbReference type="NCBI Taxonomy" id="1156985"/>
    <lineage>
        <taxon>Bacteria</taxon>
        <taxon>Pseudomonadati</taxon>
        <taxon>Pseudomonadota</taxon>
        <taxon>Alphaproteobacteria</taxon>
        <taxon>Rhodobacterales</taxon>
        <taxon>Roseobacteraceae</taxon>
        <taxon>Epibacterium</taxon>
    </lineage>
</organism>
<dbReference type="AlphaFoldDB" id="A0A1G5RCA7"/>
<protein>
    <submittedName>
        <fullName evidence="1">Uncharacterized protein</fullName>
    </submittedName>
</protein>
<sequence length="172" mass="19125">MHITKANPLAAIGFAATILTAFSGAALGVDVKRSEEFSIFWPQLRLALLNKDVEALDVLALSSSGIPFRYDTLDPSERCERQVLTAYLEGKLNRFLKRPGGDSFKTFLKETPVLDLTTHPDVGVNAIGEYDIFLSVRFARNRVDNAWDLVDMLDDLDRVYKYSAQNGGPSHC</sequence>
<gene>
    <name evidence="1" type="ORF">SAMN04488118_11233</name>
</gene>
<keyword evidence="2" id="KW-1185">Reference proteome</keyword>
<dbReference type="EMBL" id="FMWG01000012">
    <property type="protein sequence ID" value="SCZ71498.1"/>
    <property type="molecule type" value="Genomic_DNA"/>
</dbReference>
<dbReference type="RefSeq" id="WP_090220647.1">
    <property type="nucleotide sequence ID" value="NZ_FMWG01000012.1"/>
</dbReference>